<dbReference type="GO" id="GO:0006310">
    <property type="term" value="P:DNA recombination"/>
    <property type="evidence" value="ECO:0007669"/>
    <property type="project" value="UniProtKB-UniRule"/>
</dbReference>
<name>A0A514BT19_9GAMM</name>
<dbReference type="Gene3D" id="1.10.8.420">
    <property type="entry name" value="RecR Domain 1"/>
    <property type="match status" value="1"/>
</dbReference>
<dbReference type="GO" id="GO:0003677">
    <property type="term" value="F:DNA binding"/>
    <property type="evidence" value="ECO:0007669"/>
    <property type="project" value="UniProtKB-UniRule"/>
</dbReference>
<evidence type="ECO:0000256" key="4">
    <source>
        <dbReference type="ARBA" id="ARBA00022833"/>
    </source>
</evidence>
<dbReference type="HAMAP" id="MF_00017">
    <property type="entry name" value="RecR"/>
    <property type="match status" value="1"/>
</dbReference>
<dbReference type="Gene3D" id="3.40.1360.10">
    <property type="match status" value="1"/>
</dbReference>
<evidence type="ECO:0000256" key="3">
    <source>
        <dbReference type="ARBA" id="ARBA00022771"/>
    </source>
</evidence>
<feature type="zinc finger region" description="C4-type" evidence="7">
    <location>
        <begin position="55"/>
        <end position="70"/>
    </location>
</feature>
<evidence type="ECO:0000256" key="7">
    <source>
        <dbReference type="HAMAP-Rule" id="MF_00017"/>
    </source>
</evidence>
<feature type="domain" description="Toprim" evidence="8">
    <location>
        <begin position="78"/>
        <end position="173"/>
    </location>
</feature>
<dbReference type="InterPro" id="IPR006171">
    <property type="entry name" value="TOPRIM_dom"/>
</dbReference>
<keyword evidence="6 7" id="KW-0234">DNA repair</keyword>
<proteinExistence type="inferred from homology"/>
<keyword evidence="3 7" id="KW-0863">Zinc-finger</keyword>
<dbReference type="GO" id="GO:0006281">
    <property type="term" value="P:DNA repair"/>
    <property type="evidence" value="ECO:0007669"/>
    <property type="project" value="UniProtKB-UniRule"/>
</dbReference>
<dbReference type="EMBL" id="CP041242">
    <property type="protein sequence ID" value="QDH70530.1"/>
    <property type="molecule type" value="Genomic_DNA"/>
</dbReference>
<dbReference type="Gene3D" id="6.10.250.240">
    <property type="match status" value="1"/>
</dbReference>
<evidence type="ECO:0000313" key="9">
    <source>
        <dbReference type="EMBL" id="QDH70530.1"/>
    </source>
</evidence>
<accession>A0A514BT19</accession>
<evidence type="ECO:0000256" key="5">
    <source>
        <dbReference type="ARBA" id="ARBA00023172"/>
    </source>
</evidence>
<dbReference type="PANTHER" id="PTHR30446:SF0">
    <property type="entry name" value="RECOMBINATION PROTEIN RECR"/>
    <property type="match status" value="1"/>
</dbReference>
<dbReference type="KEGG" id="lyj:FKV23_10875"/>
<evidence type="ECO:0000313" key="10">
    <source>
        <dbReference type="Proteomes" id="UP000317199"/>
    </source>
</evidence>
<dbReference type="Pfam" id="PF13662">
    <property type="entry name" value="Toprim_4"/>
    <property type="match status" value="1"/>
</dbReference>
<dbReference type="OrthoDB" id="9802672at2"/>
<dbReference type="Pfam" id="PF02132">
    <property type="entry name" value="RecR_ZnF"/>
    <property type="match status" value="1"/>
</dbReference>
<dbReference type="RefSeq" id="WP_141623864.1">
    <property type="nucleotide sequence ID" value="NZ_CP041242.1"/>
</dbReference>
<gene>
    <name evidence="7 9" type="primary">recR</name>
    <name evidence="9" type="ORF">FKV23_10875</name>
</gene>
<dbReference type="Pfam" id="PF21175">
    <property type="entry name" value="RecR_C"/>
    <property type="match status" value="1"/>
</dbReference>
<protein>
    <recommendedName>
        <fullName evidence="7">Recombination protein RecR</fullName>
    </recommendedName>
</protein>
<dbReference type="PROSITE" id="PS50880">
    <property type="entry name" value="TOPRIM"/>
    <property type="match status" value="1"/>
</dbReference>
<dbReference type="GO" id="GO:0008270">
    <property type="term" value="F:zinc ion binding"/>
    <property type="evidence" value="ECO:0007669"/>
    <property type="project" value="UniProtKB-KW"/>
</dbReference>
<dbReference type="PANTHER" id="PTHR30446">
    <property type="entry name" value="RECOMBINATION PROTEIN RECR"/>
    <property type="match status" value="1"/>
</dbReference>
<dbReference type="CDD" id="cd01025">
    <property type="entry name" value="TOPRIM_recR"/>
    <property type="match status" value="1"/>
</dbReference>
<dbReference type="Proteomes" id="UP000317199">
    <property type="component" value="Chromosome"/>
</dbReference>
<dbReference type="Pfam" id="PF21176">
    <property type="entry name" value="RecR_HhH"/>
    <property type="match status" value="1"/>
</dbReference>
<comment type="similarity">
    <text evidence="7">Belongs to the RecR family.</text>
</comment>
<evidence type="ECO:0000256" key="1">
    <source>
        <dbReference type="ARBA" id="ARBA00022723"/>
    </source>
</evidence>
<dbReference type="SUPFAM" id="SSF111304">
    <property type="entry name" value="Recombination protein RecR"/>
    <property type="match status" value="1"/>
</dbReference>
<evidence type="ECO:0000259" key="8">
    <source>
        <dbReference type="PROSITE" id="PS50880"/>
    </source>
</evidence>
<dbReference type="AlphaFoldDB" id="A0A514BT19"/>
<reference evidence="9 10" key="1">
    <citation type="submission" date="2019-06" db="EMBL/GenBank/DDBJ databases">
        <title>Lysobacter alkalisoli sp. nov. isolated from saline-alkali soil.</title>
        <authorList>
            <person name="Sun J.-Q."/>
            <person name="Xu L."/>
        </authorList>
    </citation>
    <scope>NUCLEOTIDE SEQUENCE [LARGE SCALE GENOMIC DNA]</scope>
    <source>
        <strain evidence="9 10">SJ-36</strain>
    </source>
</reference>
<dbReference type="NCBIfam" id="TIGR00615">
    <property type="entry name" value="recR"/>
    <property type="match status" value="1"/>
</dbReference>
<dbReference type="InterPro" id="IPR034137">
    <property type="entry name" value="TOPRIM_RecR"/>
</dbReference>
<keyword evidence="2 7" id="KW-0227">DNA damage</keyword>
<dbReference type="InterPro" id="IPR000093">
    <property type="entry name" value="DNA_Rcmb_RecR"/>
</dbReference>
<keyword evidence="5 7" id="KW-0233">DNA recombination</keyword>
<dbReference type="InterPro" id="IPR023627">
    <property type="entry name" value="Rcmb_RecR"/>
</dbReference>
<keyword evidence="10" id="KW-1185">Reference proteome</keyword>
<keyword evidence="4 7" id="KW-0862">Zinc</keyword>
<evidence type="ECO:0000256" key="6">
    <source>
        <dbReference type="ARBA" id="ARBA00023204"/>
    </source>
</evidence>
<sequence length="198" mass="21381">MSSLLEQLIDAFRVLPGVGQKSAQRMAYHVLERGRDGGRHLAHTLSEAVEKVGHCARCRDFSETEICATCASPSRDAQLLCVVESPADRLAIEQATGYRGLYFVLQGRLSPLDGIGPRELGLDRLGQRLAEGEVQELIIATNPTVEGEATAHYLSQLARGHGVKPSRPAHGLPLGGELEYVDRGTLSHAFGSRSEIGE</sequence>
<dbReference type="SMART" id="SM00493">
    <property type="entry name" value="TOPRIM"/>
    <property type="match status" value="1"/>
</dbReference>
<keyword evidence="1 7" id="KW-0479">Metal-binding</keyword>
<evidence type="ECO:0000256" key="2">
    <source>
        <dbReference type="ARBA" id="ARBA00022763"/>
    </source>
</evidence>
<dbReference type="InterPro" id="IPR015967">
    <property type="entry name" value="Rcmb_RecR_Znf"/>
</dbReference>
<organism evidence="9 10">
    <name type="scientific">Marilutibacter alkalisoli</name>
    <dbReference type="NCBI Taxonomy" id="2591633"/>
    <lineage>
        <taxon>Bacteria</taxon>
        <taxon>Pseudomonadati</taxon>
        <taxon>Pseudomonadota</taxon>
        <taxon>Gammaproteobacteria</taxon>
        <taxon>Lysobacterales</taxon>
        <taxon>Lysobacteraceae</taxon>
        <taxon>Marilutibacter</taxon>
    </lineage>
</organism>
<comment type="function">
    <text evidence="7">May play a role in DNA repair. It seems to be involved in an RecBC-independent recombinational process of DNA repair. It may act with RecF and RecO.</text>
</comment>